<dbReference type="EMBL" id="UINC01214828">
    <property type="protein sequence ID" value="SVE40235.1"/>
    <property type="molecule type" value="Genomic_DNA"/>
</dbReference>
<sequence length="237" mass="27375">RSLLLTEKFSIHITKRSDKIYFNEDVTEFNFGNLENFDDKKNILHNIDIIIHLAGRAHQVENKKKDYFEKYQKANQYSISNLANLASKSGVKKFIFLSTLKVNGENNSIKYPFVESNQANPHDYYSKSKYEGELSLINSCANSNMKYVIVRAPLIYGPALKGNLRILENLLKKNIPMPFGLINNRRSLLFIENLINFIRICIESDSSDNHTFLISDDQDLSIFELIKIMKNLLKSKS</sequence>
<dbReference type="SUPFAM" id="SSF51735">
    <property type="entry name" value="NAD(P)-binding Rossmann-fold domains"/>
    <property type="match status" value="1"/>
</dbReference>
<dbReference type="InterPro" id="IPR001509">
    <property type="entry name" value="Epimerase_deHydtase"/>
</dbReference>
<feature type="non-terminal residue" evidence="3">
    <location>
        <position position="237"/>
    </location>
</feature>
<dbReference type="Gene3D" id="3.40.50.720">
    <property type="entry name" value="NAD(P)-binding Rossmann-like Domain"/>
    <property type="match status" value="1"/>
</dbReference>
<feature type="non-terminal residue" evidence="3">
    <location>
        <position position="1"/>
    </location>
</feature>
<gene>
    <name evidence="3" type="ORF">METZ01_LOCUS493089</name>
</gene>
<reference evidence="3" key="1">
    <citation type="submission" date="2018-05" db="EMBL/GenBank/DDBJ databases">
        <authorList>
            <person name="Lanie J.A."/>
            <person name="Ng W.-L."/>
            <person name="Kazmierczak K.M."/>
            <person name="Andrzejewski T.M."/>
            <person name="Davidsen T.M."/>
            <person name="Wayne K.J."/>
            <person name="Tettelin H."/>
            <person name="Glass J.I."/>
            <person name="Rusch D."/>
            <person name="Podicherti R."/>
            <person name="Tsui H.-C.T."/>
            <person name="Winkler M.E."/>
        </authorList>
    </citation>
    <scope>NUCLEOTIDE SEQUENCE</scope>
</reference>
<evidence type="ECO:0000256" key="1">
    <source>
        <dbReference type="ARBA" id="ARBA00007637"/>
    </source>
</evidence>
<comment type="similarity">
    <text evidence="1">Belongs to the NAD(P)-dependent epimerase/dehydratase family.</text>
</comment>
<evidence type="ECO:0000313" key="3">
    <source>
        <dbReference type="EMBL" id="SVE40235.1"/>
    </source>
</evidence>
<feature type="domain" description="NAD-dependent epimerase/dehydratase" evidence="2">
    <location>
        <begin position="15"/>
        <end position="212"/>
    </location>
</feature>
<dbReference type="AlphaFoldDB" id="A0A383D7J7"/>
<dbReference type="InterPro" id="IPR036291">
    <property type="entry name" value="NAD(P)-bd_dom_sf"/>
</dbReference>
<evidence type="ECO:0000259" key="2">
    <source>
        <dbReference type="Pfam" id="PF01370"/>
    </source>
</evidence>
<proteinExistence type="inferred from homology"/>
<name>A0A383D7J7_9ZZZZ</name>
<accession>A0A383D7J7</accession>
<organism evidence="3">
    <name type="scientific">marine metagenome</name>
    <dbReference type="NCBI Taxonomy" id="408172"/>
    <lineage>
        <taxon>unclassified sequences</taxon>
        <taxon>metagenomes</taxon>
        <taxon>ecological metagenomes</taxon>
    </lineage>
</organism>
<dbReference type="PANTHER" id="PTHR43000">
    <property type="entry name" value="DTDP-D-GLUCOSE 4,6-DEHYDRATASE-RELATED"/>
    <property type="match status" value="1"/>
</dbReference>
<dbReference type="Pfam" id="PF01370">
    <property type="entry name" value="Epimerase"/>
    <property type="match status" value="1"/>
</dbReference>
<protein>
    <recommendedName>
        <fullName evidence="2">NAD-dependent epimerase/dehydratase domain-containing protein</fullName>
    </recommendedName>
</protein>